<keyword evidence="6 9" id="KW-1133">Transmembrane helix</keyword>
<proteinExistence type="inferred from homology"/>
<dbReference type="InterPro" id="IPR037294">
    <property type="entry name" value="ABC_BtuC-like"/>
</dbReference>
<dbReference type="STRING" id="69896.S284_00790"/>
<comment type="caution">
    <text evidence="10">The sequence shown here is derived from an EMBL/GenBank/DDBJ whole genome shotgun (WGS) entry which is preliminary data.</text>
</comment>
<comment type="similarity">
    <text evidence="2 8">Belongs to the ABC-3 integral membrane protein family.</text>
</comment>
<feature type="transmembrane region" description="Helical" evidence="9">
    <location>
        <begin position="248"/>
        <end position="268"/>
    </location>
</feature>
<sequence length="362" mass="40412">MVNKLLNEFDFSVYVVLIFCSLALSVLGVFVVLKKVSMVIDAISHSVLLGIVLAFLIVKNLNSPFLIVGAALIGVLTVYLVELMGKNPRIKKDAAIGIVFTFFFAIAITIISVHIRNVHMDTDAVFLGNIELTNIKVLKKIIPILLINFGFIVLFYKELKIFIFDPTLAAILGFSALIINYLLMTLISITAVIAFDIVGSVMTIACIIGPATIALLLSKKLLNCIFLSLWFAFISSSLGYFLGIIFDLPISGMISVVILIIFLSVLFFEPQNGIIAKIIKNNLQKKYFMVIAFLMHLSNNEKHKRLNDLQQLQQDLQWSSFRYQKCLQKALNLGYVAIVKKQVVLKEEGKKALTKKTTAWNV</sequence>
<keyword evidence="3 8" id="KW-0813">Transport</keyword>
<organism evidence="10 11">
    <name type="scientific">Candidatus Phytoplasma solani</name>
    <dbReference type="NCBI Taxonomy" id="69896"/>
    <lineage>
        <taxon>Bacteria</taxon>
        <taxon>Bacillati</taxon>
        <taxon>Mycoplasmatota</taxon>
        <taxon>Mollicutes</taxon>
        <taxon>Acholeplasmatales</taxon>
        <taxon>Acholeplasmataceae</taxon>
        <taxon>Candidatus Phytoplasma</taxon>
        <taxon>16SrXII (Stolbur group)</taxon>
    </lineage>
</organism>
<evidence type="ECO:0000256" key="1">
    <source>
        <dbReference type="ARBA" id="ARBA00004651"/>
    </source>
</evidence>
<dbReference type="EMBL" id="MPBG01000005">
    <property type="protein sequence ID" value="RMI88666.1"/>
    <property type="molecule type" value="Genomic_DNA"/>
</dbReference>
<evidence type="ECO:0000256" key="3">
    <source>
        <dbReference type="ARBA" id="ARBA00022448"/>
    </source>
</evidence>
<evidence type="ECO:0000256" key="7">
    <source>
        <dbReference type="ARBA" id="ARBA00023136"/>
    </source>
</evidence>
<evidence type="ECO:0000256" key="8">
    <source>
        <dbReference type="RuleBase" id="RU003943"/>
    </source>
</evidence>
<gene>
    <name evidence="10" type="primary">znuB</name>
    <name evidence="10" type="ORF">PSSA1_v1c3950</name>
</gene>
<name>A0A421NXD5_9MOLU</name>
<dbReference type="Gene3D" id="1.10.3470.10">
    <property type="entry name" value="ABC transporter involved in vitamin B12 uptake, BtuC"/>
    <property type="match status" value="1"/>
</dbReference>
<dbReference type="Pfam" id="PF00950">
    <property type="entry name" value="ABC-3"/>
    <property type="match status" value="1"/>
</dbReference>
<feature type="transmembrane region" description="Helical" evidence="9">
    <location>
        <begin position="39"/>
        <end position="58"/>
    </location>
</feature>
<accession>A0A421NXD5</accession>
<evidence type="ECO:0000256" key="9">
    <source>
        <dbReference type="SAM" id="Phobius"/>
    </source>
</evidence>
<evidence type="ECO:0000256" key="5">
    <source>
        <dbReference type="ARBA" id="ARBA00022692"/>
    </source>
</evidence>
<keyword evidence="7 9" id="KW-0472">Membrane</keyword>
<feature type="transmembrane region" description="Helical" evidence="9">
    <location>
        <begin position="64"/>
        <end position="82"/>
    </location>
</feature>
<feature type="transmembrane region" description="Helical" evidence="9">
    <location>
        <begin position="168"/>
        <end position="191"/>
    </location>
</feature>
<dbReference type="OrthoDB" id="9788905at2"/>
<dbReference type="CDD" id="cd06550">
    <property type="entry name" value="TM_ABC_iron-siderophores_like"/>
    <property type="match status" value="1"/>
</dbReference>
<evidence type="ECO:0000256" key="2">
    <source>
        <dbReference type="ARBA" id="ARBA00008034"/>
    </source>
</evidence>
<dbReference type="GO" id="GO:0010043">
    <property type="term" value="P:response to zinc ion"/>
    <property type="evidence" value="ECO:0007669"/>
    <property type="project" value="TreeGrafter"/>
</dbReference>
<evidence type="ECO:0000313" key="11">
    <source>
        <dbReference type="Proteomes" id="UP000283896"/>
    </source>
</evidence>
<keyword evidence="11" id="KW-1185">Reference proteome</keyword>
<dbReference type="GO" id="GO:0043190">
    <property type="term" value="C:ATP-binding cassette (ABC) transporter complex"/>
    <property type="evidence" value="ECO:0007669"/>
    <property type="project" value="InterPro"/>
</dbReference>
<feature type="transmembrane region" description="Helical" evidence="9">
    <location>
        <begin position="94"/>
        <end position="117"/>
    </location>
</feature>
<evidence type="ECO:0000313" key="10">
    <source>
        <dbReference type="EMBL" id="RMI88666.1"/>
    </source>
</evidence>
<dbReference type="RefSeq" id="WP_122225493.1">
    <property type="nucleotide sequence ID" value="NZ_CP103786.1"/>
</dbReference>
<reference evidence="11" key="1">
    <citation type="submission" date="2016-11" db="EMBL/GenBank/DDBJ databases">
        <title>Genome sequence of Candidatus Phytoplasma solani strain SA-1.</title>
        <authorList>
            <person name="Haryono M."/>
            <person name="Samarzija I."/>
            <person name="Seruga Music M."/>
            <person name="Hogenhout S."/>
            <person name="Kuo C.-H."/>
        </authorList>
    </citation>
    <scope>NUCLEOTIDE SEQUENCE [LARGE SCALE GENOMIC DNA]</scope>
    <source>
        <strain evidence="11">SA-1</strain>
    </source>
</reference>
<dbReference type="AlphaFoldDB" id="A0A421NXD5"/>
<dbReference type="SUPFAM" id="SSF81345">
    <property type="entry name" value="ABC transporter involved in vitamin B12 uptake, BtuC"/>
    <property type="match status" value="1"/>
</dbReference>
<comment type="subcellular location">
    <subcellularLocation>
        <location evidence="1 8">Cell membrane</location>
        <topology evidence="1 8">Multi-pass membrane protein</topology>
    </subcellularLocation>
</comment>
<feature type="transmembrane region" description="Helical" evidence="9">
    <location>
        <begin position="137"/>
        <end position="156"/>
    </location>
</feature>
<keyword evidence="5 8" id="KW-0812">Transmembrane</keyword>
<dbReference type="Proteomes" id="UP000283896">
    <property type="component" value="Unassembled WGS sequence"/>
</dbReference>
<keyword evidence="4" id="KW-1003">Cell membrane</keyword>
<evidence type="ECO:0000256" key="4">
    <source>
        <dbReference type="ARBA" id="ARBA00022475"/>
    </source>
</evidence>
<protein>
    <submittedName>
        <fullName evidence="10">ABC-type Mn/Zn transport system, permease component</fullName>
    </submittedName>
</protein>
<feature type="transmembrane region" description="Helical" evidence="9">
    <location>
        <begin position="224"/>
        <end position="242"/>
    </location>
</feature>
<dbReference type="PANTHER" id="PTHR30477">
    <property type="entry name" value="ABC-TRANSPORTER METAL-BINDING PROTEIN"/>
    <property type="match status" value="1"/>
</dbReference>
<feature type="transmembrane region" description="Helical" evidence="9">
    <location>
        <begin position="12"/>
        <end position="32"/>
    </location>
</feature>
<dbReference type="GO" id="GO:0055085">
    <property type="term" value="P:transmembrane transport"/>
    <property type="evidence" value="ECO:0007669"/>
    <property type="project" value="InterPro"/>
</dbReference>
<dbReference type="PANTHER" id="PTHR30477:SF8">
    <property type="entry name" value="METAL TRANSPORT SYSTEM MEMBRANE PROTEIN CT_070-RELATED"/>
    <property type="match status" value="1"/>
</dbReference>
<feature type="transmembrane region" description="Helical" evidence="9">
    <location>
        <begin position="197"/>
        <end position="217"/>
    </location>
</feature>
<dbReference type="InterPro" id="IPR001626">
    <property type="entry name" value="ABC_TroCD"/>
</dbReference>
<evidence type="ECO:0000256" key="6">
    <source>
        <dbReference type="ARBA" id="ARBA00022989"/>
    </source>
</evidence>